<organism evidence="1 2">
    <name type="scientific">Prosthecobacter vanneervenii</name>
    <dbReference type="NCBI Taxonomy" id="48466"/>
    <lineage>
        <taxon>Bacteria</taxon>
        <taxon>Pseudomonadati</taxon>
        <taxon>Verrucomicrobiota</taxon>
        <taxon>Verrucomicrobiia</taxon>
        <taxon>Verrucomicrobiales</taxon>
        <taxon>Verrucomicrobiaceae</taxon>
        <taxon>Prosthecobacter</taxon>
    </lineage>
</organism>
<dbReference type="EMBL" id="JACHIG010000004">
    <property type="protein sequence ID" value="MBB5032652.1"/>
    <property type="molecule type" value="Genomic_DNA"/>
</dbReference>
<keyword evidence="2" id="KW-1185">Reference proteome</keyword>
<gene>
    <name evidence="1" type="ORF">HNQ65_002234</name>
</gene>
<reference evidence="1 2" key="1">
    <citation type="submission" date="2020-08" db="EMBL/GenBank/DDBJ databases">
        <title>Genomic Encyclopedia of Type Strains, Phase IV (KMG-IV): sequencing the most valuable type-strain genomes for metagenomic binning, comparative biology and taxonomic classification.</title>
        <authorList>
            <person name="Goeker M."/>
        </authorList>
    </citation>
    <scope>NUCLEOTIDE SEQUENCE [LARGE SCALE GENOMIC DNA]</scope>
    <source>
        <strain evidence="1 2">DSM 12252</strain>
    </source>
</reference>
<dbReference type="Proteomes" id="UP000590740">
    <property type="component" value="Unassembled WGS sequence"/>
</dbReference>
<protein>
    <submittedName>
        <fullName evidence="1">Uncharacterized protein</fullName>
    </submittedName>
</protein>
<accession>A0A7W7YAY5</accession>
<evidence type="ECO:0000313" key="2">
    <source>
        <dbReference type="Proteomes" id="UP000590740"/>
    </source>
</evidence>
<name>A0A7W7YAY5_9BACT</name>
<comment type="caution">
    <text evidence="1">The sequence shown here is derived from an EMBL/GenBank/DDBJ whole genome shotgun (WGS) entry which is preliminary data.</text>
</comment>
<dbReference type="AlphaFoldDB" id="A0A7W7YAY5"/>
<proteinExistence type="predicted"/>
<evidence type="ECO:0000313" key="1">
    <source>
        <dbReference type="EMBL" id="MBB5032652.1"/>
    </source>
</evidence>
<sequence length="26" mass="2839">MQFAPGQRILWQLGQQGQGLLFGAHG</sequence>